<dbReference type="Pfam" id="PF00201">
    <property type="entry name" value="UDPGT"/>
    <property type="match status" value="1"/>
</dbReference>
<dbReference type="InterPro" id="IPR002213">
    <property type="entry name" value="UDP_glucos_trans"/>
</dbReference>
<keyword evidence="3" id="KW-0328">Glycosyltransferase</keyword>
<organism evidence="4 5">
    <name type="scientific">Gossypium stocksii</name>
    <dbReference type="NCBI Taxonomy" id="47602"/>
    <lineage>
        <taxon>Eukaryota</taxon>
        <taxon>Viridiplantae</taxon>
        <taxon>Streptophyta</taxon>
        <taxon>Embryophyta</taxon>
        <taxon>Tracheophyta</taxon>
        <taxon>Spermatophyta</taxon>
        <taxon>Magnoliopsida</taxon>
        <taxon>eudicotyledons</taxon>
        <taxon>Gunneridae</taxon>
        <taxon>Pentapetalae</taxon>
        <taxon>rosids</taxon>
        <taxon>malvids</taxon>
        <taxon>Malvales</taxon>
        <taxon>Malvaceae</taxon>
        <taxon>Malvoideae</taxon>
        <taxon>Gossypium</taxon>
    </lineage>
</organism>
<dbReference type="FunFam" id="3.40.50.2000:FF:000154">
    <property type="entry name" value="Glycosyltransferase"/>
    <property type="match status" value="1"/>
</dbReference>
<dbReference type="Proteomes" id="UP000828251">
    <property type="component" value="Unassembled WGS sequence"/>
</dbReference>
<evidence type="ECO:0000256" key="3">
    <source>
        <dbReference type="RuleBase" id="RU003718"/>
    </source>
</evidence>
<dbReference type="EMBL" id="JAIQCV010000002">
    <property type="protein sequence ID" value="KAH1121360.1"/>
    <property type="molecule type" value="Genomic_DNA"/>
</dbReference>
<protein>
    <recommendedName>
        <fullName evidence="6">UDP-glycosyltransferases domain-containing protein</fullName>
    </recommendedName>
</protein>
<dbReference type="PANTHER" id="PTHR48045:SF3">
    <property type="entry name" value="GLYCOSYLTRANSFERASE"/>
    <property type="match status" value="1"/>
</dbReference>
<comment type="caution">
    <text evidence="4">The sequence shown here is derived from an EMBL/GenBank/DDBJ whole genome shotgun (WGS) entry which is preliminary data.</text>
</comment>
<dbReference type="SUPFAM" id="SSF53756">
    <property type="entry name" value="UDP-Glycosyltransferase/glycogen phosphorylase"/>
    <property type="match status" value="1"/>
</dbReference>
<dbReference type="GO" id="GO:0008194">
    <property type="term" value="F:UDP-glycosyltransferase activity"/>
    <property type="evidence" value="ECO:0007669"/>
    <property type="project" value="InterPro"/>
</dbReference>
<dbReference type="AlphaFoldDB" id="A0A9D3WDP7"/>
<evidence type="ECO:0008006" key="6">
    <source>
        <dbReference type="Google" id="ProtNLM"/>
    </source>
</evidence>
<keyword evidence="2 3" id="KW-0808">Transferase</keyword>
<dbReference type="CDD" id="cd03784">
    <property type="entry name" value="GT1_Gtf-like"/>
    <property type="match status" value="1"/>
</dbReference>
<evidence type="ECO:0000313" key="5">
    <source>
        <dbReference type="Proteomes" id="UP000828251"/>
    </source>
</evidence>
<accession>A0A9D3WDP7</accession>
<dbReference type="Gene3D" id="3.40.50.2000">
    <property type="entry name" value="Glycogen Phosphorylase B"/>
    <property type="match status" value="2"/>
</dbReference>
<sequence>MKSPELIELGLGLEASNKPFIWILRGNNDASNQVMKWIEEDGFEERIKGRGFVVVGWAPQVLILSHPAIGGFLTHCGWNSTIEGISAGVPLLTLPLFADQFTNERLVVQILKIGVSVGANEPTAWGDEKSGFKLTKEHVKNAINQLMNEGNEGIERRKRAKEFGGKANKAVEVGGSSYLNMTLLIQDIIQQSSKMGVDMIPTLHSDEN</sequence>
<dbReference type="PROSITE" id="PS00375">
    <property type="entry name" value="UDPGT"/>
    <property type="match status" value="1"/>
</dbReference>
<keyword evidence="5" id="KW-1185">Reference proteome</keyword>
<reference evidence="4 5" key="1">
    <citation type="journal article" date="2021" name="Plant Biotechnol. J.">
        <title>Multi-omics assisted identification of the key and species-specific regulatory components of drought-tolerant mechanisms in Gossypium stocksii.</title>
        <authorList>
            <person name="Yu D."/>
            <person name="Ke L."/>
            <person name="Zhang D."/>
            <person name="Wu Y."/>
            <person name="Sun Y."/>
            <person name="Mei J."/>
            <person name="Sun J."/>
            <person name="Sun Y."/>
        </authorList>
    </citation>
    <scope>NUCLEOTIDE SEQUENCE [LARGE SCALE GENOMIC DNA]</scope>
    <source>
        <strain evidence="5">cv. E1</strain>
        <tissue evidence="4">Leaf</tissue>
    </source>
</reference>
<evidence type="ECO:0000256" key="1">
    <source>
        <dbReference type="ARBA" id="ARBA00009995"/>
    </source>
</evidence>
<dbReference type="PANTHER" id="PTHR48045">
    <property type="entry name" value="UDP-GLYCOSYLTRANSFERASE 72B1"/>
    <property type="match status" value="1"/>
</dbReference>
<name>A0A9D3WDP7_9ROSI</name>
<evidence type="ECO:0000256" key="2">
    <source>
        <dbReference type="ARBA" id="ARBA00022679"/>
    </source>
</evidence>
<gene>
    <name evidence="4" type="ORF">J1N35_004520</name>
</gene>
<evidence type="ECO:0000313" key="4">
    <source>
        <dbReference type="EMBL" id="KAH1121360.1"/>
    </source>
</evidence>
<dbReference type="InterPro" id="IPR035595">
    <property type="entry name" value="UDP_glycos_trans_CS"/>
</dbReference>
<dbReference type="OrthoDB" id="1925022at2759"/>
<proteinExistence type="inferred from homology"/>
<comment type="similarity">
    <text evidence="1 3">Belongs to the UDP-glycosyltransferase family.</text>
</comment>